<dbReference type="InterPro" id="IPR000219">
    <property type="entry name" value="DH_dom"/>
</dbReference>
<evidence type="ECO:0000259" key="6">
    <source>
        <dbReference type="PROSITE" id="PS50003"/>
    </source>
</evidence>
<reference evidence="10" key="1">
    <citation type="submission" date="2021-11" db="EMBL/GenBank/DDBJ databases">
        <authorList>
            <person name="Schell T."/>
        </authorList>
    </citation>
    <scope>NUCLEOTIDE SEQUENCE</scope>
    <source>
        <strain evidence="10">M5</strain>
    </source>
</reference>
<dbReference type="Gene3D" id="4.10.280.30">
    <property type="entry name" value="Bcr-Abl oncoprotein oligomerisation domain"/>
    <property type="match status" value="1"/>
</dbReference>
<dbReference type="PROSITE" id="PS50010">
    <property type="entry name" value="DH_2"/>
    <property type="match status" value="1"/>
</dbReference>
<dbReference type="Pfam" id="PF00621">
    <property type="entry name" value="RhoGEF"/>
    <property type="match status" value="1"/>
</dbReference>
<dbReference type="Pfam" id="PF19057">
    <property type="entry name" value="PH_19"/>
    <property type="match status" value="1"/>
</dbReference>
<evidence type="ECO:0000259" key="9">
    <source>
        <dbReference type="PROSITE" id="PS50238"/>
    </source>
</evidence>
<dbReference type="Gene3D" id="1.20.900.10">
    <property type="entry name" value="Dbl homology (DH) domain"/>
    <property type="match status" value="1"/>
</dbReference>
<dbReference type="EMBL" id="CAKKLH010000101">
    <property type="protein sequence ID" value="CAH0103099.1"/>
    <property type="molecule type" value="Genomic_DNA"/>
</dbReference>
<feature type="domain" description="C2" evidence="7">
    <location>
        <begin position="753"/>
        <end position="874"/>
    </location>
</feature>
<keyword evidence="4" id="KW-0344">Guanine-nucleotide releasing factor</keyword>
<evidence type="ECO:0008006" key="12">
    <source>
        <dbReference type="Google" id="ProtNLM"/>
    </source>
</evidence>
<dbReference type="InterPro" id="IPR037769">
    <property type="entry name" value="Abr/Bcr"/>
</dbReference>
<evidence type="ECO:0000256" key="1">
    <source>
        <dbReference type="ARBA" id="ARBA00004489"/>
    </source>
</evidence>
<dbReference type="InterPro" id="IPR036481">
    <property type="entry name" value="Bcr-Abl_oncoprot_oligo_sf"/>
</dbReference>
<sequence>MNEFNEFCKAWKKEFPGQDLPTVWEEDTRANLLRHKKNLDYLKSEVRKEEFYVKFLENVLSNAESRKQQVSSETVTSELVTTDVSSSATAKPHTESLQPDFVTVISIINKLENAQEFSKQAIERPKAPPKPLKQYSRSISTPSESPSKVKPEDLIAWTKQQIQQLQTKQTLIHGDLSASPPLIATKNHSEQTNDTGSRRRISYENVKNPRADYENVLGNFPNSSSCREPESGELKRVPTLPITDMDSEQGGVLRNIALFESSTTALPLVSPRQRKEVTDEDAFYDSVPQEENISYIDAENYIYLLDKPEEIDEREVEIERNGTLKSFSSTISDDSSSTGSLRRRLYANLSNLDDLDPSRPLTSKQQLVLQNFFDSEENYVGALNVVLHYSKALTAALTSSQPVLTKEEIACIFFHIPQLHLKHSEFLQSIKSIKLVDANLIQIVQMLKSFSEYVLPEYAIFLSNFKEALEMTRKACQHSTQFADLVRRIKLRSSNQQMVITLDELLHKPVARIQRHVAVVQDLLDVSTQDEPAYELLQEVQQITKTFLSEFSTNQLQSLFPSQTAKNHPVVQTSRHLVKNGFLVELQPDGKRKQRHCFLFTDLIVCTKYKGHAGNLEIKWYLPLAQVSISTDDSASKLNISALTNVASLRSQAAAVRTQMERSTAGSDRQRKKLASLEAKLLLDSPNLPLKISYKPKGACSKSSQSFTFLLSSEFERTLWVEAAETLKRNIERLPVVYLQPEEVENHIRACRTAVEPLVGLMKSLAVQAIGGELQVVVHSLRGLPKHCDVYVVFELDSYGHYFHKARTKMAIKSLEPHWEEDFHIDLEGARGMRILLYEEDAKQNAVLRGKAEVELSGDWLKSLKGPQYIPLSHQFSSRLSLSEATPAEDLSLCISFRYISHDVTLRRPALRGNSLTIFGVPIEEVCHREKRPIPLIIICCVREVERRGLEELGIYRVSGLATDIAKLRKTFDTRGVESDAVLKDVDVNSASGLLKLYLRQLPEALFTDRLYPHFLHAFSTLDVAASMNGVEDIENDGGARTLTKLFSTLPQLNQTVILYLLDHLVRVNSKEVKNKMSLHNLATVFGPTLLRPAPTSDTPDSLDQLAMGTIDVMAQAGILHFFLLRRARRLPIQYPSA</sequence>
<dbReference type="SUPFAM" id="SSF48350">
    <property type="entry name" value="GTPase activation domain, GAP"/>
    <property type="match status" value="1"/>
</dbReference>
<dbReference type="Pfam" id="PF00168">
    <property type="entry name" value="C2"/>
    <property type="match status" value="1"/>
</dbReference>
<dbReference type="PROSITE" id="PS50238">
    <property type="entry name" value="RHOGAP"/>
    <property type="match status" value="1"/>
</dbReference>
<keyword evidence="3" id="KW-0343">GTPase activation</keyword>
<dbReference type="InterPro" id="IPR035899">
    <property type="entry name" value="DBL_dom_sf"/>
</dbReference>
<organism evidence="10 11">
    <name type="scientific">Daphnia galeata</name>
    <dbReference type="NCBI Taxonomy" id="27404"/>
    <lineage>
        <taxon>Eukaryota</taxon>
        <taxon>Metazoa</taxon>
        <taxon>Ecdysozoa</taxon>
        <taxon>Arthropoda</taxon>
        <taxon>Crustacea</taxon>
        <taxon>Branchiopoda</taxon>
        <taxon>Diplostraca</taxon>
        <taxon>Cladocera</taxon>
        <taxon>Anomopoda</taxon>
        <taxon>Daphniidae</taxon>
        <taxon>Daphnia</taxon>
    </lineage>
</organism>
<evidence type="ECO:0000256" key="2">
    <source>
        <dbReference type="ARBA" id="ARBA00004552"/>
    </source>
</evidence>
<dbReference type="Proteomes" id="UP000789390">
    <property type="component" value="Unassembled WGS sequence"/>
</dbReference>
<dbReference type="Gene3D" id="2.30.29.30">
    <property type="entry name" value="Pleckstrin-homology domain (PH domain)/Phosphotyrosine-binding domain (PTB)"/>
    <property type="match status" value="1"/>
</dbReference>
<dbReference type="SUPFAM" id="SSF48065">
    <property type="entry name" value="DBL homology domain (DH-domain)"/>
    <property type="match status" value="1"/>
</dbReference>
<dbReference type="SUPFAM" id="SSF50729">
    <property type="entry name" value="PH domain-like"/>
    <property type="match status" value="1"/>
</dbReference>
<gene>
    <name evidence="10" type="ORF">DGAL_LOCUS5633</name>
</gene>
<evidence type="ECO:0000259" key="7">
    <source>
        <dbReference type="PROSITE" id="PS50004"/>
    </source>
</evidence>
<dbReference type="OrthoDB" id="2155291at2759"/>
<dbReference type="PROSITE" id="PS50004">
    <property type="entry name" value="C2"/>
    <property type="match status" value="1"/>
</dbReference>
<evidence type="ECO:0000256" key="4">
    <source>
        <dbReference type="ARBA" id="ARBA00022658"/>
    </source>
</evidence>
<accession>A0A8J2RLE7</accession>
<dbReference type="SMART" id="SM00325">
    <property type="entry name" value="RhoGEF"/>
    <property type="match status" value="1"/>
</dbReference>
<dbReference type="Gene3D" id="2.60.40.150">
    <property type="entry name" value="C2 domain"/>
    <property type="match status" value="1"/>
</dbReference>
<dbReference type="PANTHER" id="PTHR23182">
    <property type="entry name" value="BREAKPOINT CLUSTER REGION PROTEIN BCR"/>
    <property type="match status" value="1"/>
</dbReference>
<proteinExistence type="predicted"/>
<evidence type="ECO:0000256" key="3">
    <source>
        <dbReference type="ARBA" id="ARBA00022468"/>
    </source>
</evidence>
<dbReference type="InterPro" id="IPR035892">
    <property type="entry name" value="C2_domain_sf"/>
</dbReference>
<dbReference type="Pfam" id="PF00620">
    <property type="entry name" value="RhoGAP"/>
    <property type="match status" value="1"/>
</dbReference>
<dbReference type="GO" id="GO:0005096">
    <property type="term" value="F:GTPase activator activity"/>
    <property type="evidence" value="ECO:0007669"/>
    <property type="project" value="UniProtKB-KW"/>
</dbReference>
<evidence type="ECO:0000313" key="11">
    <source>
        <dbReference type="Proteomes" id="UP000789390"/>
    </source>
</evidence>
<dbReference type="SUPFAM" id="SSF49562">
    <property type="entry name" value="C2 domain (Calcium/lipid-binding domain, CaLB)"/>
    <property type="match status" value="1"/>
</dbReference>
<dbReference type="GO" id="GO:0043197">
    <property type="term" value="C:dendritic spine"/>
    <property type="evidence" value="ECO:0007669"/>
    <property type="project" value="UniProtKB-SubCell"/>
</dbReference>
<dbReference type="SMART" id="SM00324">
    <property type="entry name" value="RhoGAP"/>
    <property type="match status" value="1"/>
</dbReference>
<dbReference type="GO" id="GO:0005085">
    <property type="term" value="F:guanyl-nucleotide exchange factor activity"/>
    <property type="evidence" value="ECO:0007669"/>
    <property type="project" value="UniProtKB-KW"/>
</dbReference>
<protein>
    <recommendedName>
        <fullName evidence="12">Active breakpoint cluster region-related protein</fullName>
    </recommendedName>
</protein>
<feature type="region of interest" description="Disordered" evidence="5">
    <location>
        <begin position="120"/>
        <end position="149"/>
    </location>
</feature>
<name>A0A8J2RLE7_9CRUS</name>
<comment type="subcellular location">
    <subcellularLocation>
        <location evidence="1">Cell projection</location>
        <location evidence="1">Axon</location>
    </subcellularLocation>
    <subcellularLocation>
        <location evidence="2">Cell projection</location>
        <location evidence="2">Dendritic spine</location>
    </subcellularLocation>
</comment>
<comment type="caution">
    <text evidence="10">The sequence shown here is derived from an EMBL/GenBank/DDBJ whole genome shotgun (WGS) entry which is preliminary data.</text>
</comment>
<feature type="domain" description="DH" evidence="8">
    <location>
        <begin position="364"/>
        <end position="554"/>
    </location>
</feature>
<keyword evidence="11" id="KW-1185">Reference proteome</keyword>
<dbReference type="GO" id="GO:0016020">
    <property type="term" value="C:membrane"/>
    <property type="evidence" value="ECO:0007669"/>
    <property type="project" value="TreeGrafter"/>
</dbReference>
<dbReference type="InterPro" id="IPR000198">
    <property type="entry name" value="RhoGAP_dom"/>
</dbReference>
<evidence type="ECO:0000259" key="8">
    <source>
        <dbReference type="PROSITE" id="PS50010"/>
    </source>
</evidence>
<evidence type="ECO:0000256" key="5">
    <source>
        <dbReference type="SAM" id="MobiDB-lite"/>
    </source>
</evidence>
<dbReference type="GO" id="GO:0030424">
    <property type="term" value="C:axon"/>
    <property type="evidence" value="ECO:0007669"/>
    <property type="project" value="UniProtKB-SubCell"/>
</dbReference>
<dbReference type="SMART" id="SM00233">
    <property type="entry name" value="PH"/>
    <property type="match status" value="1"/>
</dbReference>
<evidence type="ECO:0000313" key="10">
    <source>
        <dbReference type="EMBL" id="CAH0103099.1"/>
    </source>
</evidence>
<dbReference type="Gene3D" id="1.10.555.10">
    <property type="entry name" value="Rho GTPase activation protein"/>
    <property type="match status" value="1"/>
</dbReference>
<feature type="domain" description="Rho-GAP" evidence="9">
    <location>
        <begin position="921"/>
        <end position="1131"/>
    </location>
</feature>
<feature type="domain" description="PH" evidence="6">
    <location>
        <begin position="576"/>
        <end position="729"/>
    </location>
</feature>
<dbReference type="PROSITE" id="PS50003">
    <property type="entry name" value="PH_DOMAIN"/>
    <property type="match status" value="1"/>
</dbReference>
<dbReference type="InterPro" id="IPR001849">
    <property type="entry name" value="PH_domain"/>
</dbReference>
<dbReference type="InterPro" id="IPR011993">
    <property type="entry name" value="PH-like_dom_sf"/>
</dbReference>
<dbReference type="PANTHER" id="PTHR23182:SF1">
    <property type="entry name" value="RHO GTPASE ACTIVATING PROTEIN AT 1A, ISOFORM E"/>
    <property type="match status" value="1"/>
</dbReference>
<dbReference type="SMART" id="SM00239">
    <property type="entry name" value="C2"/>
    <property type="match status" value="1"/>
</dbReference>
<dbReference type="InterPro" id="IPR000008">
    <property type="entry name" value="C2_dom"/>
</dbReference>
<dbReference type="InterPro" id="IPR008936">
    <property type="entry name" value="Rho_GTPase_activation_prot"/>
</dbReference>
<dbReference type="GO" id="GO:0007165">
    <property type="term" value="P:signal transduction"/>
    <property type="evidence" value="ECO:0007669"/>
    <property type="project" value="InterPro"/>
</dbReference>
<dbReference type="AlphaFoldDB" id="A0A8J2RLE7"/>
<feature type="compositionally biased region" description="Low complexity" evidence="5">
    <location>
        <begin position="136"/>
        <end position="146"/>
    </location>
</feature>